<dbReference type="Pfam" id="PF07859">
    <property type="entry name" value="Abhydrolase_3"/>
    <property type="match status" value="1"/>
</dbReference>
<dbReference type="Proteomes" id="UP001606300">
    <property type="component" value="Unassembled WGS sequence"/>
</dbReference>
<dbReference type="InterPro" id="IPR050300">
    <property type="entry name" value="GDXG_lipolytic_enzyme"/>
</dbReference>
<gene>
    <name evidence="3" type="ORF">ACG02S_14150</name>
</gene>
<dbReference type="PANTHER" id="PTHR48081">
    <property type="entry name" value="AB HYDROLASE SUPERFAMILY PROTEIN C4A8.06C"/>
    <property type="match status" value="1"/>
</dbReference>
<dbReference type="InterPro" id="IPR029058">
    <property type="entry name" value="AB_hydrolase_fold"/>
</dbReference>
<dbReference type="RefSeq" id="WP_394471098.1">
    <property type="nucleotide sequence ID" value="NZ_JBIGHY010000004.1"/>
</dbReference>
<proteinExistence type="predicted"/>
<keyword evidence="1 3" id="KW-0378">Hydrolase</keyword>
<evidence type="ECO:0000259" key="2">
    <source>
        <dbReference type="Pfam" id="PF07859"/>
    </source>
</evidence>
<evidence type="ECO:0000313" key="4">
    <source>
        <dbReference type="Proteomes" id="UP001606300"/>
    </source>
</evidence>
<accession>A0ABW7EQU7</accession>
<sequence length="330" mass="34587">MSAALLALTCAPALSQPAPPDATPACGPAVCVLPARPVWAAGPPALAQWFGAAPQTGPDEVVDGGAKVRNVSQPSYQPFLPAAGRATGAAVVVAPGGGFRELSIRSEGTDVARWLAERGIAAFVLRYRTIYQSPAESAESYRQRVFTAMTSGPTGQIGEAAAVDGLQALREIRAHAKDFGIDPRRVGAVGFSAGGHVVGMMALTPEPADRPNFAGLIYGPPMVVPPTLPPAHLPYPPGTPKEPWLRPAPTPAPGALPPFFIAMAQDDVFVGSGVRDFYDRLFAADYRPELHLYSHGGHGFGMTPRGATADRWAEAFHAWIEALGFKKAAP</sequence>
<organism evidence="3 4">
    <name type="scientific">Pelomonas dachongensis</name>
    <dbReference type="NCBI Taxonomy" id="3299029"/>
    <lineage>
        <taxon>Bacteria</taxon>
        <taxon>Pseudomonadati</taxon>
        <taxon>Pseudomonadota</taxon>
        <taxon>Betaproteobacteria</taxon>
        <taxon>Burkholderiales</taxon>
        <taxon>Sphaerotilaceae</taxon>
        <taxon>Roseateles</taxon>
    </lineage>
</organism>
<dbReference type="InterPro" id="IPR013094">
    <property type="entry name" value="AB_hydrolase_3"/>
</dbReference>
<comment type="caution">
    <text evidence="3">The sequence shown here is derived from an EMBL/GenBank/DDBJ whole genome shotgun (WGS) entry which is preliminary data.</text>
</comment>
<keyword evidence="4" id="KW-1185">Reference proteome</keyword>
<evidence type="ECO:0000313" key="3">
    <source>
        <dbReference type="EMBL" id="MFG6415038.1"/>
    </source>
</evidence>
<dbReference type="EMBL" id="JBIGHY010000004">
    <property type="protein sequence ID" value="MFG6415038.1"/>
    <property type="molecule type" value="Genomic_DNA"/>
</dbReference>
<dbReference type="PANTHER" id="PTHR48081:SF6">
    <property type="entry name" value="PEPTIDASE S9 PROLYL OLIGOPEPTIDASE CATALYTIC DOMAIN-CONTAINING PROTEIN"/>
    <property type="match status" value="1"/>
</dbReference>
<dbReference type="SUPFAM" id="SSF53474">
    <property type="entry name" value="alpha/beta-Hydrolases"/>
    <property type="match status" value="1"/>
</dbReference>
<name>A0ABW7EQU7_9BURK</name>
<evidence type="ECO:0000256" key="1">
    <source>
        <dbReference type="ARBA" id="ARBA00022801"/>
    </source>
</evidence>
<reference evidence="3 4" key="1">
    <citation type="submission" date="2024-09" db="EMBL/GenBank/DDBJ databases">
        <title>Novel species of the genus Pelomonas and Roseateles isolated from streams.</title>
        <authorList>
            <person name="Lu H."/>
        </authorList>
    </citation>
    <scope>NUCLEOTIDE SEQUENCE [LARGE SCALE GENOMIC DNA]</scope>
    <source>
        <strain evidence="3 4">DC23W</strain>
    </source>
</reference>
<dbReference type="Gene3D" id="3.40.50.1820">
    <property type="entry name" value="alpha/beta hydrolase"/>
    <property type="match status" value="1"/>
</dbReference>
<protein>
    <submittedName>
        <fullName evidence="3">Alpha/beta hydrolase</fullName>
    </submittedName>
</protein>
<feature type="domain" description="Alpha/beta hydrolase fold-3" evidence="2">
    <location>
        <begin position="160"/>
        <end position="300"/>
    </location>
</feature>
<dbReference type="GO" id="GO:0016787">
    <property type="term" value="F:hydrolase activity"/>
    <property type="evidence" value="ECO:0007669"/>
    <property type="project" value="UniProtKB-KW"/>
</dbReference>